<feature type="region of interest" description="Disordered" evidence="8">
    <location>
        <begin position="1"/>
        <end position="21"/>
    </location>
</feature>
<evidence type="ECO:0000256" key="3">
    <source>
        <dbReference type="ARBA" id="ARBA00022614"/>
    </source>
</evidence>
<comment type="caution">
    <text evidence="11">The sequence shown here is derived from an EMBL/GenBank/DDBJ whole genome shotgun (WGS) entry which is preliminary data.</text>
</comment>
<proteinExistence type="inferred from homology"/>
<dbReference type="Gene3D" id="3.80.10.10">
    <property type="entry name" value="Ribonuclease Inhibitor"/>
    <property type="match status" value="1"/>
</dbReference>
<dbReference type="InterPro" id="IPR032675">
    <property type="entry name" value="LRR_dom_sf"/>
</dbReference>
<evidence type="ECO:0000256" key="5">
    <source>
        <dbReference type="ARBA" id="ARBA00022737"/>
    </source>
</evidence>
<evidence type="ECO:0000256" key="2">
    <source>
        <dbReference type="ARBA" id="ARBA00004370"/>
    </source>
</evidence>
<evidence type="ECO:0000313" key="11">
    <source>
        <dbReference type="EMBL" id="KAJ8448169.1"/>
    </source>
</evidence>
<keyword evidence="12" id="KW-1185">Reference proteome</keyword>
<feature type="compositionally biased region" description="Basic residues" evidence="8">
    <location>
        <begin position="1"/>
        <end position="10"/>
    </location>
</feature>
<comment type="similarity">
    <text evidence="7">Belongs to the polygalacturonase-inhibiting protein family.</text>
</comment>
<dbReference type="EMBL" id="JAKOGI010000032">
    <property type="protein sequence ID" value="KAJ8448169.1"/>
    <property type="molecule type" value="Genomic_DNA"/>
</dbReference>
<protein>
    <recommendedName>
        <fullName evidence="10">Leucine-rich repeat-containing N-terminal plant-type domain-containing protein</fullName>
    </recommendedName>
</protein>
<dbReference type="InterPro" id="IPR001611">
    <property type="entry name" value="Leu-rich_rpt"/>
</dbReference>
<evidence type="ECO:0000256" key="4">
    <source>
        <dbReference type="ARBA" id="ARBA00022729"/>
    </source>
</evidence>
<dbReference type="PANTHER" id="PTHR48059">
    <property type="entry name" value="POLYGALACTURONASE INHIBITOR 1"/>
    <property type="match status" value="1"/>
</dbReference>
<evidence type="ECO:0000256" key="6">
    <source>
        <dbReference type="ARBA" id="ARBA00023136"/>
    </source>
</evidence>
<evidence type="ECO:0000256" key="9">
    <source>
        <dbReference type="SAM" id="SignalP"/>
    </source>
</evidence>
<comment type="subcellular location">
    <subcellularLocation>
        <location evidence="1">Cell envelope</location>
    </subcellularLocation>
    <subcellularLocation>
        <location evidence="2">Membrane</location>
    </subcellularLocation>
</comment>
<dbReference type="Pfam" id="PF00560">
    <property type="entry name" value="LRR_1"/>
    <property type="match status" value="2"/>
</dbReference>
<evidence type="ECO:0000313" key="12">
    <source>
        <dbReference type="Proteomes" id="UP001153076"/>
    </source>
</evidence>
<dbReference type="PANTHER" id="PTHR48059:SF28">
    <property type="entry name" value="POLYGALACTURONASE INHIBITOR 1-LIKE"/>
    <property type="match status" value="1"/>
</dbReference>
<dbReference type="FunFam" id="3.80.10.10:FF:000400">
    <property type="entry name" value="Nuclear pore complex protein NUP107"/>
    <property type="match status" value="1"/>
</dbReference>
<feature type="chain" id="PRO_5040299666" description="Leucine-rich repeat-containing N-terminal plant-type domain-containing protein" evidence="9">
    <location>
        <begin position="47"/>
        <end position="395"/>
    </location>
</feature>
<dbReference type="OrthoDB" id="676979at2759"/>
<dbReference type="GO" id="GO:0016020">
    <property type="term" value="C:membrane"/>
    <property type="evidence" value="ECO:0007669"/>
    <property type="project" value="UniProtKB-SubCell"/>
</dbReference>
<gene>
    <name evidence="11" type="ORF">Cgig2_031893</name>
</gene>
<organism evidence="11 12">
    <name type="scientific">Carnegiea gigantea</name>
    <dbReference type="NCBI Taxonomy" id="171969"/>
    <lineage>
        <taxon>Eukaryota</taxon>
        <taxon>Viridiplantae</taxon>
        <taxon>Streptophyta</taxon>
        <taxon>Embryophyta</taxon>
        <taxon>Tracheophyta</taxon>
        <taxon>Spermatophyta</taxon>
        <taxon>Magnoliopsida</taxon>
        <taxon>eudicotyledons</taxon>
        <taxon>Gunneridae</taxon>
        <taxon>Pentapetalae</taxon>
        <taxon>Caryophyllales</taxon>
        <taxon>Cactineae</taxon>
        <taxon>Cactaceae</taxon>
        <taxon>Cactoideae</taxon>
        <taxon>Echinocereeae</taxon>
        <taxon>Carnegiea</taxon>
    </lineage>
</organism>
<feature type="domain" description="Leucine-rich repeat-containing N-terminal plant-type" evidence="10">
    <location>
        <begin position="50"/>
        <end position="88"/>
    </location>
</feature>
<evidence type="ECO:0000259" key="10">
    <source>
        <dbReference type="Pfam" id="PF08263"/>
    </source>
</evidence>
<accession>A0A9Q1QND1</accession>
<reference evidence="11" key="1">
    <citation type="submission" date="2022-04" db="EMBL/GenBank/DDBJ databases">
        <title>Carnegiea gigantea Genome sequencing and assembly v2.</title>
        <authorList>
            <person name="Copetti D."/>
            <person name="Sanderson M.J."/>
            <person name="Burquez A."/>
            <person name="Wojciechowski M.F."/>
        </authorList>
    </citation>
    <scope>NUCLEOTIDE SEQUENCE</scope>
    <source>
        <strain evidence="11">SGP5-SGP5p</strain>
        <tissue evidence="11">Aerial part</tissue>
    </source>
</reference>
<dbReference type="InterPro" id="IPR051848">
    <property type="entry name" value="PGIP"/>
</dbReference>
<evidence type="ECO:0000256" key="7">
    <source>
        <dbReference type="ARBA" id="ARBA00038043"/>
    </source>
</evidence>
<dbReference type="SUPFAM" id="SSF52058">
    <property type="entry name" value="L domain-like"/>
    <property type="match status" value="1"/>
</dbReference>
<keyword evidence="6" id="KW-0472">Membrane</keyword>
<dbReference type="AlphaFoldDB" id="A0A9Q1QND1"/>
<name>A0A9Q1QND1_9CARY</name>
<dbReference type="InterPro" id="IPR013210">
    <property type="entry name" value="LRR_N_plant-typ"/>
</dbReference>
<evidence type="ECO:0000256" key="8">
    <source>
        <dbReference type="SAM" id="MobiDB-lite"/>
    </source>
</evidence>
<keyword evidence="3" id="KW-0433">Leucine-rich repeat</keyword>
<feature type="signal peptide" evidence="9">
    <location>
        <begin position="1"/>
        <end position="46"/>
    </location>
</feature>
<evidence type="ECO:0000256" key="1">
    <source>
        <dbReference type="ARBA" id="ARBA00004196"/>
    </source>
</evidence>
<dbReference type="Proteomes" id="UP001153076">
    <property type="component" value="Unassembled WGS sequence"/>
</dbReference>
<keyword evidence="5" id="KW-0677">Repeat</keyword>
<keyword evidence="4 9" id="KW-0732">Signal</keyword>
<dbReference type="Pfam" id="PF08263">
    <property type="entry name" value="LRRNT_2"/>
    <property type="match status" value="1"/>
</dbReference>
<sequence>MKITTRHAKTHQNIPSSKHHTMSSHHFFPCLLFLLLLSLHHSLSLAKRCHPDDEDALLRIKAHFNNATAFSTWTPQTACCRKWNMVMCKRLPNTKIFRVNFLEISGEEGISGVIPSAVGDLPYLETLIFRLLPNLTGPIPPAIGKLTQLGLLFLNWNDLTGPIPPFLSRLTNLSTLGLNNNRLTGRIPSYLGRLPNLGALWLYQNQLTGPIPASFGYLQNGTVLQLYDNQLSGPIPTSLGRVSFGILDIAGNQLTGDASFLFGEDKQQLNHLNLSRNKLSFNLTNTVMSGIELEAELLVLDLSHNMIYGQLPTWLGHASIVYQFNVSYNQLCGPIPTEGGALQKFDASAFSHNKCLCGAPLPPCTATHTRVPRDGQAGCWGQSKLVKVRFITSMR</sequence>